<dbReference type="Gene3D" id="1.10.1510.10">
    <property type="entry name" value="Uncharacterised protein YqeY/AIM41 PF09424, N-terminal domain"/>
    <property type="match status" value="1"/>
</dbReference>
<dbReference type="STRING" id="136857.CTEST_01170"/>
<dbReference type="Gene3D" id="1.10.10.410">
    <property type="match status" value="1"/>
</dbReference>
<evidence type="ECO:0008006" key="3">
    <source>
        <dbReference type="Google" id="ProtNLM"/>
    </source>
</evidence>
<evidence type="ECO:0000313" key="1">
    <source>
        <dbReference type="EMBL" id="AKK07696.1"/>
    </source>
</evidence>
<dbReference type="Proteomes" id="UP000035540">
    <property type="component" value="Chromosome"/>
</dbReference>
<dbReference type="KEGG" id="cted:CTEST_01170"/>
<dbReference type="AlphaFoldDB" id="A0A0G3H2T3"/>
<accession>A0A0G3H2T3</accession>
<dbReference type="InterPro" id="IPR003789">
    <property type="entry name" value="Asn/Gln_tRNA_amidoTrase-B-like"/>
</dbReference>
<dbReference type="PANTHER" id="PTHR28055:SF1">
    <property type="entry name" value="ALTERED INHERITANCE OF MITOCHONDRIA PROTEIN 41, MITOCHONDRIAL"/>
    <property type="match status" value="1"/>
</dbReference>
<dbReference type="InterPro" id="IPR023168">
    <property type="entry name" value="GatB_Yqey_C_2"/>
</dbReference>
<dbReference type="SUPFAM" id="SSF89095">
    <property type="entry name" value="GatB/YqeY motif"/>
    <property type="match status" value="1"/>
</dbReference>
<dbReference type="RefSeq" id="WP_047254130.1">
    <property type="nucleotide sequence ID" value="NZ_CP011545.1"/>
</dbReference>
<dbReference type="OrthoDB" id="5244551at2"/>
<name>A0A0G3H2T3_9CORY</name>
<dbReference type="PATRIC" id="fig|136857.5.peg.230"/>
<organism evidence="1 2">
    <name type="scientific">Corynebacterium testudinoris</name>
    <dbReference type="NCBI Taxonomy" id="136857"/>
    <lineage>
        <taxon>Bacteria</taxon>
        <taxon>Bacillati</taxon>
        <taxon>Actinomycetota</taxon>
        <taxon>Actinomycetes</taxon>
        <taxon>Mycobacteriales</taxon>
        <taxon>Corynebacteriaceae</taxon>
        <taxon>Corynebacterium</taxon>
    </lineage>
</organism>
<dbReference type="PANTHER" id="PTHR28055">
    <property type="entry name" value="ALTERED INHERITANCE OF MITOCHONDRIA PROTEIN 41, MITOCHONDRIAL"/>
    <property type="match status" value="1"/>
</dbReference>
<evidence type="ECO:0000313" key="2">
    <source>
        <dbReference type="Proteomes" id="UP000035540"/>
    </source>
</evidence>
<proteinExistence type="predicted"/>
<gene>
    <name evidence="1" type="ORF">CTEST_01170</name>
</gene>
<keyword evidence="2" id="KW-1185">Reference proteome</keyword>
<dbReference type="InterPro" id="IPR042184">
    <property type="entry name" value="YqeY/Aim41_N"/>
</dbReference>
<sequence length="158" mass="17201">MSELKDQIRADLKTSMKAKDKGRTSAIRMLLAAIQAEETAGVKHEVTDEEILKVVAREIKKRRESAEIYTTNGREELAEVELAEVMVLEGYQPAQLDDEAVTKLVDDAVNQVAVEQGISSEEVSMKQMGQVMKVATASAAGQADGKRLSAAVRARLAN</sequence>
<reference evidence="1 2" key="1">
    <citation type="journal article" date="2015" name="Genome Announc.">
        <title>Complete Genome Sequence of the Type Strain Corynebacterium testudinoris DSM 44614, Recovered from Necrotic Lesions in the Mouth of a Tortoise.</title>
        <authorList>
            <person name="Ruckert C."/>
            <person name="Kriete M."/>
            <person name="Jaenicke S."/>
            <person name="Winkler A."/>
            <person name="Tauch A."/>
        </authorList>
    </citation>
    <scope>NUCLEOTIDE SEQUENCE [LARGE SCALE GENOMIC DNA]</scope>
    <source>
        <strain evidence="1 2">DSM 44614</strain>
    </source>
</reference>
<dbReference type="GO" id="GO:0016884">
    <property type="term" value="F:carbon-nitrogen ligase activity, with glutamine as amido-N-donor"/>
    <property type="evidence" value="ECO:0007669"/>
    <property type="project" value="InterPro"/>
</dbReference>
<protein>
    <recommendedName>
        <fullName evidence="3">GatB/YqeY domain-containing protein</fullName>
    </recommendedName>
</protein>
<dbReference type="EMBL" id="CP011545">
    <property type="protein sequence ID" value="AKK07696.1"/>
    <property type="molecule type" value="Genomic_DNA"/>
</dbReference>
<dbReference type="Pfam" id="PF09424">
    <property type="entry name" value="YqeY"/>
    <property type="match status" value="1"/>
</dbReference>
<reference evidence="2" key="2">
    <citation type="submission" date="2015-05" db="EMBL/GenBank/DDBJ databases">
        <title>Complete genome sequence of Corynebacterium testudinoris DSM 44614, recovered from necrotic lesions in the mouth of a tortoise.</title>
        <authorList>
            <person name="Ruckert C."/>
            <person name="Albersmeier A."/>
            <person name="Winkler A."/>
            <person name="Tauch A."/>
        </authorList>
    </citation>
    <scope>NUCLEOTIDE SEQUENCE [LARGE SCALE GENOMIC DNA]</scope>
    <source>
        <strain evidence="2">DSM 44614</strain>
    </source>
</reference>
<dbReference type="InterPro" id="IPR019004">
    <property type="entry name" value="YqeY/Aim41"/>
</dbReference>